<evidence type="ECO:0000313" key="2">
    <source>
        <dbReference type="EMBL" id="MBR0797965.1"/>
    </source>
</evidence>
<dbReference type="RefSeq" id="WP_212493512.1">
    <property type="nucleotide sequence ID" value="NZ_JAFCJH010000022.1"/>
</dbReference>
<evidence type="ECO:0000256" key="1">
    <source>
        <dbReference type="SAM" id="MobiDB-lite"/>
    </source>
</evidence>
<keyword evidence="3" id="KW-1185">Reference proteome</keyword>
<protein>
    <recommendedName>
        <fullName evidence="4">DUF5681 domain-containing protein</fullName>
    </recommendedName>
</protein>
<name>A0ABS5FMF5_9BRAD</name>
<accession>A0ABS5FMF5</accession>
<gene>
    <name evidence="2" type="ORF">JQ615_21480</name>
</gene>
<evidence type="ECO:0000313" key="3">
    <source>
        <dbReference type="Proteomes" id="UP001315278"/>
    </source>
</evidence>
<dbReference type="Proteomes" id="UP001315278">
    <property type="component" value="Unassembled WGS sequence"/>
</dbReference>
<dbReference type="EMBL" id="JAFCJH010000022">
    <property type="protein sequence ID" value="MBR0797965.1"/>
    <property type="molecule type" value="Genomic_DNA"/>
</dbReference>
<evidence type="ECO:0008006" key="4">
    <source>
        <dbReference type="Google" id="ProtNLM"/>
    </source>
</evidence>
<proteinExistence type="predicted"/>
<sequence>MPRGHAASLKIPKKGERFGGRQKGTQNKVTRELKEAIILAAENSVHSKTKDLVGYVKYLADKRPEVFASLLGRLLPLQSRVQCEGTIQHTIKAKPVHNMSEHELADYYNKLRVLPASTEPLVIENDTGEPSYSQVEE</sequence>
<comment type="caution">
    <text evidence="2">The sequence shown here is derived from an EMBL/GenBank/DDBJ whole genome shotgun (WGS) entry which is preliminary data.</text>
</comment>
<organism evidence="2 3">
    <name type="scientific">Bradyrhizobium jicamae</name>
    <dbReference type="NCBI Taxonomy" id="280332"/>
    <lineage>
        <taxon>Bacteria</taxon>
        <taxon>Pseudomonadati</taxon>
        <taxon>Pseudomonadota</taxon>
        <taxon>Alphaproteobacteria</taxon>
        <taxon>Hyphomicrobiales</taxon>
        <taxon>Nitrobacteraceae</taxon>
        <taxon>Bradyrhizobium</taxon>
    </lineage>
</organism>
<feature type="region of interest" description="Disordered" evidence="1">
    <location>
        <begin position="1"/>
        <end position="26"/>
    </location>
</feature>
<reference evidence="3" key="1">
    <citation type="journal article" date="2021" name="ISME J.">
        <title>Evolutionary origin and ecological implication of a unique nif island in free-living Bradyrhizobium lineages.</title>
        <authorList>
            <person name="Tao J."/>
        </authorList>
    </citation>
    <scope>NUCLEOTIDE SEQUENCE [LARGE SCALE GENOMIC DNA]</scope>
    <source>
        <strain evidence="3">SZCCT0434</strain>
    </source>
</reference>